<dbReference type="EMBL" id="CP159258">
    <property type="protein sequence ID" value="XCG77230.1"/>
    <property type="molecule type" value="Genomic_DNA"/>
</dbReference>
<gene>
    <name evidence="1" type="ORF">ABVN21_20620</name>
</gene>
<proteinExistence type="predicted"/>
<evidence type="ECO:0000313" key="1">
    <source>
        <dbReference type="EMBL" id="XCG77230.1"/>
    </source>
</evidence>
<organism evidence="1">
    <name type="scientific">Pseudomonas sp. MYb327</name>
    <dbReference type="NCBI Taxonomy" id="2745230"/>
    <lineage>
        <taxon>Bacteria</taxon>
        <taxon>Pseudomonadati</taxon>
        <taxon>Pseudomonadota</taxon>
        <taxon>Gammaproteobacteria</taxon>
        <taxon>Pseudomonadales</taxon>
        <taxon>Pseudomonadaceae</taxon>
        <taxon>Pseudomonas</taxon>
    </lineage>
</organism>
<sequence length="124" mass="13122">MPNVTDSPAGSEAEFTNAYLSTASKKIHPAVDRALDFYLNPTTPELATAHTPSTIFLVAPDIDNETLLAHACESLASASVMASEFAGMLEGASRNAMLALQQVIMLSELAVNRVLDNVGPPHRA</sequence>
<accession>A0AAU8EAH2</accession>
<protein>
    <submittedName>
        <fullName evidence="1">DUF6124 family protein</fullName>
    </submittedName>
</protein>
<dbReference type="RefSeq" id="WP_339554338.1">
    <property type="nucleotide sequence ID" value="NZ_CP159258.1"/>
</dbReference>
<dbReference type="Pfam" id="PF19619">
    <property type="entry name" value="DUF6124"/>
    <property type="match status" value="1"/>
</dbReference>
<reference evidence="1" key="1">
    <citation type="submission" date="2024-06" db="EMBL/GenBank/DDBJ databases">
        <title>The Caenorhabditis elegans bacterial microbiome influences microsporidia infection through nutrient limitation and inhibiting parasite invasion.</title>
        <authorList>
            <person name="Tamim El Jarkass H."/>
            <person name="Castelblanco S."/>
            <person name="Kaur M."/>
            <person name="Wan Y.C."/>
            <person name="Ellis A.E."/>
            <person name="Sheldon R.D."/>
            <person name="Lien E.C."/>
            <person name="Burton N.O."/>
            <person name="Wright G.D."/>
            <person name="Reinke A.W."/>
        </authorList>
    </citation>
    <scope>NUCLEOTIDE SEQUENCE</scope>
    <source>
        <strain evidence="1">MYb327</strain>
    </source>
</reference>
<name>A0AAU8EAH2_9PSED</name>
<dbReference type="AlphaFoldDB" id="A0AAU8EAH2"/>